<dbReference type="RefSeq" id="XP_046041999.1">
    <property type="nucleotide sequence ID" value="XM_046189003.1"/>
</dbReference>
<sequence>FIGQYGDRGEIPLVTFALNVDDQIYFSDYKPRAEAGKIARRPVMLSMNSNEFSSLLPWPSKSLENSYDQKAVNTGMIPFAVYSLLNSTTYRSRLHIPVYRFQNAAEFPNLKYYKWLGAYHGAETPLVFGSYGLLDHVSKTTDFQVEVSHLLQDHVLAFLEDPCGGPEKLGWEPMATSDVYGGFLRRFGGSSGKATERISGNEVDGVCSGAQEYETFP</sequence>
<name>A0A9P9JQU7_FUSRE</name>
<feature type="non-terminal residue" evidence="1">
    <location>
        <position position="1"/>
    </location>
</feature>
<comment type="caution">
    <text evidence="1">The sequence shown here is derived from an EMBL/GenBank/DDBJ whole genome shotgun (WGS) entry which is preliminary data.</text>
</comment>
<evidence type="ECO:0000313" key="1">
    <source>
        <dbReference type="EMBL" id="KAH7217018.1"/>
    </source>
</evidence>
<dbReference type="Gene3D" id="3.40.50.1820">
    <property type="entry name" value="alpha/beta hydrolase"/>
    <property type="match status" value="1"/>
</dbReference>
<dbReference type="SUPFAM" id="SSF53474">
    <property type="entry name" value="alpha/beta-Hydrolases"/>
    <property type="match status" value="1"/>
</dbReference>
<dbReference type="AlphaFoldDB" id="A0A9P9JQU7"/>
<accession>A0A9P9JQU7</accession>
<evidence type="ECO:0008006" key="3">
    <source>
        <dbReference type="Google" id="ProtNLM"/>
    </source>
</evidence>
<dbReference type="GeneID" id="70218957"/>
<reference evidence="1" key="1">
    <citation type="journal article" date="2021" name="Nat. Commun.">
        <title>Genetic determinants of endophytism in the Arabidopsis root mycobiome.</title>
        <authorList>
            <person name="Mesny F."/>
            <person name="Miyauchi S."/>
            <person name="Thiergart T."/>
            <person name="Pickel B."/>
            <person name="Atanasova L."/>
            <person name="Karlsson M."/>
            <person name="Huettel B."/>
            <person name="Barry K.W."/>
            <person name="Haridas S."/>
            <person name="Chen C."/>
            <person name="Bauer D."/>
            <person name="Andreopoulos W."/>
            <person name="Pangilinan J."/>
            <person name="LaButti K."/>
            <person name="Riley R."/>
            <person name="Lipzen A."/>
            <person name="Clum A."/>
            <person name="Drula E."/>
            <person name="Henrissat B."/>
            <person name="Kohler A."/>
            <person name="Grigoriev I.V."/>
            <person name="Martin F.M."/>
            <person name="Hacquard S."/>
        </authorList>
    </citation>
    <scope>NUCLEOTIDE SEQUENCE</scope>
    <source>
        <strain evidence="1">MPI-CAGE-AT-0023</strain>
    </source>
</reference>
<evidence type="ECO:0000313" key="2">
    <source>
        <dbReference type="Proteomes" id="UP000720189"/>
    </source>
</evidence>
<dbReference type="InterPro" id="IPR029058">
    <property type="entry name" value="AB_hydrolase_fold"/>
</dbReference>
<dbReference type="Proteomes" id="UP000720189">
    <property type="component" value="Unassembled WGS sequence"/>
</dbReference>
<keyword evidence="2" id="KW-1185">Reference proteome</keyword>
<dbReference type="EMBL" id="JAGMUX010000029">
    <property type="protein sequence ID" value="KAH7217018.1"/>
    <property type="molecule type" value="Genomic_DNA"/>
</dbReference>
<proteinExistence type="predicted"/>
<gene>
    <name evidence="1" type="ORF">BKA55DRAFT_528460</name>
</gene>
<protein>
    <recommendedName>
        <fullName evidence="3">Carboxylesterase type B domain-containing protein</fullName>
    </recommendedName>
</protein>
<organism evidence="1 2">
    <name type="scientific">Fusarium redolens</name>
    <dbReference type="NCBI Taxonomy" id="48865"/>
    <lineage>
        <taxon>Eukaryota</taxon>
        <taxon>Fungi</taxon>
        <taxon>Dikarya</taxon>
        <taxon>Ascomycota</taxon>
        <taxon>Pezizomycotina</taxon>
        <taxon>Sordariomycetes</taxon>
        <taxon>Hypocreomycetidae</taxon>
        <taxon>Hypocreales</taxon>
        <taxon>Nectriaceae</taxon>
        <taxon>Fusarium</taxon>
        <taxon>Fusarium redolens species complex</taxon>
    </lineage>
</organism>
<dbReference type="OrthoDB" id="408631at2759"/>